<reference evidence="2 3" key="1">
    <citation type="submission" date="2014-11" db="EMBL/GenBank/DDBJ databases">
        <title>Genome sequence of Flavihumibacter solisilvae 3-3.</title>
        <authorList>
            <person name="Zhou G."/>
            <person name="Li M."/>
            <person name="Wang G."/>
        </authorList>
    </citation>
    <scope>NUCLEOTIDE SEQUENCE [LARGE SCALE GENOMIC DNA]</scope>
    <source>
        <strain evidence="2 3">3-3</strain>
    </source>
</reference>
<proteinExistence type="predicted"/>
<keyword evidence="3" id="KW-1185">Reference proteome</keyword>
<organism evidence="2 3">
    <name type="scientific">Flavihumibacter solisilvae</name>
    <dbReference type="NCBI Taxonomy" id="1349421"/>
    <lineage>
        <taxon>Bacteria</taxon>
        <taxon>Pseudomonadati</taxon>
        <taxon>Bacteroidota</taxon>
        <taxon>Chitinophagia</taxon>
        <taxon>Chitinophagales</taxon>
        <taxon>Chitinophagaceae</taxon>
        <taxon>Flavihumibacter</taxon>
    </lineage>
</organism>
<dbReference type="STRING" id="1349421.OI18_14475"/>
<dbReference type="Pfam" id="PF03358">
    <property type="entry name" value="FMN_red"/>
    <property type="match status" value="1"/>
</dbReference>
<feature type="domain" description="NADPH-dependent FMN reductase-like" evidence="1">
    <location>
        <begin position="4"/>
        <end position="131"/>
    </location>
</feature>
<dbReference type="Gene3D" id="3.40.50.360">
    <property type="match status" value="1"/>
</dbReference>
<dbReference type="InterPro" id="IPR050712">
    <property type="entry name" value="NAD(P)H-dep_reductase"/>
</dbReference>
<dbReference type="InterPro" id="IPR029039">
    <property type="entry name" value="Flavoprotein-like_sf"/>
</dbReference>
<dbReference type="SUPFAM" id="SSF52218">
    <property type="entry name" value="Flavoproteins"/>
    <property type="match status" value="1"/>
</dbReference>
<dbReference type="PANTHER" id="PTHR30543">
    <property type="entry name" value="CHROMATE REDUCTASE"/>
    <property type="match status" value="1"/>
</dbReference>
<dbReference type="AlphaFoldDB" id="A0A0C1LFV1"/>
<name>A0A0C1LFV1_9BACT</name>
<dbReference type="GO" id="GO:0010181">
    <property type="term" value="F:FMN binding"/>
    <property type="evidence" value="ECO:0007669"/>
    <property type="project" value="TreeGrafter"/>
</dbReference>
<evidence type="ECO:0000259" key="1">
    <source>
        <dbReference type="Pfam" id="PF03358"/>
    </source>
</evidence>
<evidence type="ECO:0000313" key="3">
    <source>
        <dbReference type="Proteomes" id="UP000031408"/>
    </source>
</evidence>
<dbReference type="OrthoDB" id="9812295at2"/>
<protein>
    <recommendedName>
        <fullName evidence="1">NADPH-dependent FMN reductase-like domain-containing protein</fullName>
    </recommendedName>
</protein>
<dbReference type="PANTHER" id="PTHR30543:SF21">
    <property type="entry name" value="NAD(P)H-DEPENDENT FMN REDUCTASE LOT6"/>
    <property type="match status" value="1"/>
</dbReference>
<dbReference type="InterPro" id="IPR005025">
    <property type="entry name" value="FMN_Rdtase-like_dom"/>
</dbReference>
<comment type="caution">
    <text evidence="2">The sequence shown here is derived from an EMBL/GenBank/DDBJ whole genome shotgun (WGS) entry which is preliminary data.</text>
</comment>
<dbReference type="Proteomes" id="UP000031408">
    <property type="component" value="Unassembled WGS sequence"/>
</dbReference>
<gene>
    <name evidence="2" type="ORF">OI18_14475</name>
</gene>
<sequence>MYTIISGTNRPGSNTIKIARQYHHIMEQKGVETRLISLENLDVSLRNDSIRELEASVLIPTEKFIFVSPEYNGSIPGVLKSLFDSSDIQRVWWGKKALLTGVSTGRAGNLRGMEHLTGILNYMKVYVHPNKLPISVVNVLLNLDGSIKDEPTLYAINHQLDEFIAF</sequence>
<dbReference type="RefSeq" id="WP_039141022.1">
    <property type="nucleotide sequence ID" value="NZ_JSVC01000015.1"/>
</dbReference>
<dbReference type="EMBL" id="JSVC01000015">
    <property type="protein sequence ID" value="KIC94228.1"/>
    <property type="molecule type" value="Genomic_DNA"/>
</dbReference>
<evidence type="ECO:0000313" key="2">
    <source>
        <dbReference type="EMBL" id="KIC94228.1"/>
    </source>
</evidence>
<dbReference type="GO" id="GO:0016491">
    <property type="term" value="F:oxidoreductase activity"/>
    <property type="evidence" value="ECO:0007669"/>
    <property type="project" value="InterPro"/>
</dbReference>
<dbReference type="GO" id="GO:0005829">
    <property type="term" value="C:cytosol"/>
    <property type="evidence" value="ECO:0007669"/>
    <property type="project" value="TreeGrafter"/>
</dbReference>
<accession>A0A0C1LFV1</accession>